<dbReference type="AlphaFoldDB" id="A0A9X4BJR2"/>
<sequence>MKTLYAVLAAAALALGGANANAADAAKPPVSVVLVHGAFADGSSWNEVIPLLTAQGLNVIAVQNPLTSLADDVAFTKRAIANQPGKVVLVGHSWGGTVITQAGNDDKVGALVYVAAFAPSAGQSVEDTTKGRATPPGLASPVVDAAGFVSLSKETVAKHFAQDLSPKQTALIYATQGAIRGANFAEKVDAAAWQGRPNWYIVAEQDHMIDPALQNEFAAKIKATRVALPSSHVPMVSHPKVVAKAIIDAANGLK</sequence>
<dbReference type="Gene3D" id="3.40.50.1820">
    <property type="entry name" value="alpha/beta hydrolase"/>
    <property type="match status" value="1"/>
</dbReference>
<dbReference type="PANTHER" id="PTHR37017:SF11">
    <property type="entry name" value="ESTERASE_LIPASE_THIOESTERASE DOMAIN-CONTAINING PROTEIN"/>
    <property type="match status" value="1"/>
</dbReference>
<feature type="domain" description="AB hydrolase-1" evidence="2">
    <location>
        <begin position="32"/>
        <end position="245"/>
    </location>
</feature>
<evidence type="ECO:0000313" key="3">
    <source>
        <dbReference type="EMBL" id="MDC8013437.1"/>
    </source>
</evidence>
<comment type="caution">
    <text evidence="3">The sequence shown here is derived from an EMBL/GenBank/DDBJ whole genome shotgun (WGS) entry which is preliminary data.</text>
</comment>
<dbReference type="InterPro" id="IPR029058">
    <property type="entry name" value="AB_hydrolase_fold"/>
</dbReference>
<evidence type="ECO:0000259" key="2">
    <source>
        <dbReference type="Pfam" id="PF12697"/>
    </source>
</evidence>
<name>A0A9X4BJR2_9GAMM</name>
<dbReference type="Pfam" id="PF12697">
    <property type="entry name" value="Abhydrolase_6"/>
    <property type="match status" value="1"/>
</dbReference>
<accession>A0A9X4BJR2</accession>
<keyword evidence="4" id="KW-1185">Reference proteome</keyword>
<dbReference type="SUPFAM" id="SSF53474">
    <property type="entry name" value="alpha/beta-Hydrolases"/>
    <property type="match status" value="1"/>
</dbReference>
<proteinExistence type="predicted"/>
<dbReference type="PANTHER" id="PTHR37017">
    <property type="entry name" value="AB HYDROLASE-1 DOMAIN-CONTAINING PROTEIN-RELATED"/>
    <property type="match status" value="1"/>
</dbReference>
<dbReference type="InterPro" id="IPR000073">
    <property type="entry name" value="AB_hydrolase_1"/>
</dbReference>
<keyword evidence="3" id="KW-0378">Hydrolase</keyword>
<dbReference type="EMBL" id="JAOVZO020000017">
    <property type="protein sequence ID" value="MDC8013437.1"/>
    <property type="molecule type" value="Genomic_DNA"/>
</dbReference>
<dbReference type="Proteomes" id="UP001139971">
    <property type="component" value="Unassembled WGS sequence"/>
</dbReference>
<organism evidence="3 4">
    <name type="scientific">Tahibacter soli</name>
    <dbReference type="NCBI Taxonomy" id="2983605"/>
    <lineage>
        <taxon>Bacteria</taxon>
        <taxon>Pseudomonadati</taxon>
        <taxon>Pseudomonadota</taxon>
        <taxon>Gammaproteobacteria</taxon>
        <taxon>Lysobacterales</taxon>
        <taxon>Rhodanobacteraceae</taxon>
        <taxon>Tahibacter</taxon>
    </lineage>
</organism>
<evidence type="ECO:0000256" key="1">
    <source>
        <dbReference type="SAM" id="SignalP"/>
    </source>
</evidence>
<dbReference type="RefSeq" id="WP_263545644.1">
    <property type="nucleotide sequence ID" value="NZ_JAOVZO020000017.1"/>
</dbReference>
<dbReference type="InterPro" id="IPR052897">
    <property type="entry name" value="Sec-Metab_Biosynth_Hydrolase"/>
</dbReference>
<feature type="signal peptide" evidence="1">
    <location>
        <begin position="1"/>
        <end position="22"/>
    </location>
</feature>
<reference evidence="3" key="1">
    <citation type="submission" date="2023-02" db="EMBL/GenBank/DDBJ databases">
        <title>Tahibacter soli sp. nov. isolated from soil.</title>
        <authorList>
            <person name="Baek J.H."/>
            <person name="Lee J.K."/>
            <person name="Choi D.G."/>
            <person name="Jeon C.O."/>
        </authorList>
    </citation>
    <scope>NUCLEOTIDE SEQUENCE</scope>
    <source>
        <strain evidence="3">BL</strain>
    </source>
</reference>
<protein>
    <submittedName>
        <fullName evidence="3">Alpha/beta hydrolase</fullName>
    </submittedName>
</protein>
<evidence type="ECO:0000313" key="4">
    <source>
        <dbReference type="Proteomes" id="UP001139971"/>
    </source>
</evidence>
<keyword evidence="1" id="KW-0732">Signal</keyword>
<dbReference type="GO" id="GO:0016787">
    <property type="term" value="F:hydrolase activity"/>
    <property type="evidence" value="ECO:0007669"/>
    <property type="project" value="UniProtKB-KW"/>
</dbReference>
<gene>
    <name evidence="3" type="ORF">OD750_012905</name>
</gene>
<feature type="chain" id="PRO_5040814030" evidence="1">
    <location>
        <begin position="23"/>
        <end position="254"/>
    </location>
</feature>